<reference evidence="3 4" key="1">
    <citation type="submission" date="2016-05" db="EMBL/GenBank/DDBJ databases">
        <title>Nuclear genome of Blastocystis sp. subtype 1 NandII.</title>
        <authorList>
            <person name="Gentekaki E."/>
            <person name="Curtis B."/>
            <person name="Stairs C."/>
            <person name="Eme L."/>
            <person name="Herman E."/>
            <person name="Klimes V."/>
            <person name="Arias M.C."/>
            <person name="Elias M."/>
            <person name="Hilliou F."/>
            <person name="Klute M."/>
            <person name="Malik S.-B."/>
            <person name="Pightling A."/>
            <person name="Rachubinski R."/>
            <person name="Salas D."/>
            <person name="Schlacht A."/>
            <person name="Suga H."/>
            <person name="Archibald J."/>
            <person name="Ball S.G."/>
            <person name="Clark G."/>
            <person name="Dacks J."/>
            <person name="Van Der Giezen M."/>
            <person name="Tsaousis A."/>
            <person name="Roger A."/>
        </authorList>
    </citation>
    <scope>NUCLEOTIDE SEQUENCE [LARGE SCALE GENOMIC DNA]</scope>
    <source>
        <strain evidence="4">ATCC 50177 / NandII</strain>
    </source>
</reference>
<accession>A0A196SBV9</accession>
<dbReference type="PANTHER" id="PTHR45615:SF40">
    <property type="entry name" value="MYOSIN HEAVY CHAIN, NON-MUSCLE"/>
    <property type="match status" value="1"/>
</dbReference>
<dbReference type="GO" id="GO:0016460">
    <property type="term" value="C:myosin II complex"/>
    <property type="evidence" value="ECO:0007669"/>
    <property type="project" value="TreeGrafter"/>
</dbReference>
<dbReference type="STRING" id="478820.A0A196SBV9"/>
<comment type="caution">
    <text evidence="3">The sequence shown here is derived from an EMBL/GenBank/DDBJ whole genome shotgun (WGS) entry which is preliminary data.</text>
</comment>
<feature type="domain" description="PH" evidence="2">
    <location>
        <begin position="10"/>
        <end position="111"/>
    </location>
</feature>
<proteinExistence type="predicted"/>
<keyword evidence="4" id="KW-1185">Reference proteome</keyword>
<dbReference type="GO" id="GO:0032982">
    <property type="term" value="C:myosin filament"/>
    <property type="evidence" value="ECO:0007669"/>
    <property type="project" value="TreeGrafter"/>
</dbReference>
<dbReference type="SUPFAM" id="SSF50729">
    <property type="entry name" value="PH domain-like"/>
    <property type="match status" value="1"/>
</dbReference>
<dbReference type="Proteomes" id="UP000078348">
    <property type="component" value="Unassembled WGS sequence"/>
</dbReference>
<evidence type="ECO:0000313" key="3">
    <source>
        <dbReference type="EMBL" id="OAO13597.1"/>
    </source>
</evidence>
<feature type="region of interest" description="Disordered" evidence="1">
    <location>
        <begin position="651"/>
        <end position="675"/>
    </location>
</feature>
<evidence type="ECO:0000259" key="2">
    <source>
        <dbReference type="PROSITE" id="PS50003"/>
    </source>
</evidence>
<dbReference type="InterPro" id="IPR011993">
    <property type="entry name" value="PH-like_dom_sf"/>
</dbReference>
<dbReference type="EMBL" id="LXWW01000363">
    <property type="protein sequence ID" value="OAO13597.1"/>
    <property type="molecule type" value="Genomic_DNA"/>
</dbReference>
<feature type="compositionally biased region" description="Basic and acidic residues" evidence="1">
    <location>
        <begin position="1083"/>
        <end position="1095"/>
    </location>
</feature>
<name>A0A196SBV9_BLAHN</name>
<dbReference type="OrthoDB" id="2157641at2759"/>
<dbReference type="Pfam" id="PF00169">
    <property type="entry name" value="PH"/>
    <property type="match status" value="1"/>
</dbReference>
<evidence type="ECO:0000313" key="4">
    <source>
        <dbReference type="Proteomes" id="UP000078348"/>
    </source>
</evidence>
<dbReference type="AlphaFoldDB" id="A0A196SBV9"/>
<sequence length="1256" mass="145132">MPEAELEQSFETIEGYQRKSWCDIEGEGIKKWKEALIVLKNNLLYVYKNETAKSPSLLIGLDKCLVMTAEEYDGKTHVIQLKTETGRIFCISLPPMEELSKWVTDIKGSDYASLKEKVTTLELGLKTIGEGQNQRMKTDQEKVRLQEQQRAILSMNRIQSELRFQIMYQTLMKWKTAQELQTMRQHFEEVQRDKMKYYERELVLLREQSTNAEKEATEKMESVSYDCRQYIYESGVHRLNRLFSDEKQFKQLLVLLMWKEQTRLRACQEAAQKEKDALVAEVETLKSTITEHEGALKVLEEEAESVKKQMVEEARSHEDLVKEHSGMKDVLEQVMQAKEAVEAQNRQLIEQIEQNTASLATFQEAANGSEEEATAVVARLQIEVNELKSKLERSQKDEEEYRRKWEMLQDFSVEELSRAQKKIDEYTVMCESLVKQVEEANNREKLTSLLKEKEELDARVKELEVQMQATTDVMSNSSEIAMERESEIELVKEKTDALTLELAETKEKKEAAEKELKELKKASEERIRALEEKNADQKKELATLKRRVLALKNMEESMKDIEDLLQQREAQLRDVLERIKAAEKTSEECKKEVKKYEARNAELEHQMQNYTFREGAAGEVVEKVVEVQKDKPETLARVQALEAAVAKLEEEKEALEAAQKEKEEEEAKQKARDEEFKQKKVLPLKLFPLYPSLRPREEETAAYAPKVVKVEVEERAEEEALGKYEGRNPDVVKREEEEKKRKEEEERRKREEEERKKREEEERKRKEEEERKRKEEEERKRREEEEKRRKEEEERKKREEEERKKREEEERKRREEEVRKRKEEEERKKKAAPNPFDQPSDEEHPVTSPNPFDQPSDEEEEHPVTSPNPFDQPSDVEEEPAVTSPNPFDQPSDEEHPMTSPNPFDQPSDVEEEPAVTSPNPFDQPSDEEEEHPVTSPNPFDQPSAEEEKPAVSSNPFDQPSDEHPASTDSFTQPAEDHTAPVNEPSVEPANPFDQPSVEPAASQPADSLFDLTPAQPANDINSSAQTEAPQAASPNLFGASPVKTETTATPAQEDPMAFDFSSVVAETEKANKPSLWRRRKSEKKEESESGEGKKKWGFGSKQVDAIKGGMGRFGHMLKSAAAKGQTVIGGKKGEEPEFFPDMDMSDLENGFDAKAVKYFFAHWNASTDEKMRLRAWMTPILNNEILSHDVLEGYTIKGASSFVEGAFRLCISPLLSLRKDISVDFMELPNEKGTFELDIKLRMKDDPMENLLGFE</sequence>
<dbReference type="GO" id="GO:0000146">
    <property type="term" value="F:microfilament motor activity"/>
    <property type="evidence" value="ECO:0007669"/>
    <property type="project" value="TreeGrafter"/>
</dbReference>
<evidence type="ECO:0000256" key="1">
    <source>
        <dbReference type="SAM" id="MobiDB-lite"/>
    </source>
</evidence>
<dbReference type="CDD" id="cd00821">
    <property type="entry name" value="PH"/>
    <property type="match status" value="1"/>
</dbReference>
<dbReference type="PROSITE" id="PS50003">
    <property type="entry name" value="PH_DOMAIN"/>
    <property type="match status" value="1"/>
</dbReference>
<feature type="compositionally biased region" description="Polar residues" evidence="1">
    <location>
        <begin position="1019"/>
        <end position="1029"/>
    </location>
</feature>
<dbReference type="GO" id="GO:0005737">
    <property type="term" value="C:cytoplasm"/>
    <property type="evidence" value="ECO:0007669"/>
    <property type="project" value="TreeGrafter"/>
</dbReference>
<dbReference type="GO" id="GO:0051015">
    <property type="term" value="F:actin filament binding"/>
    <property type="evidence" value="ECO:0007669"/>
    <property type="project" value="TreeGrafter"/>
</dbReference>
<feature type="compositionally biased region" description="Basic and acidic residues" evidence="1">
    <location>
        <begin position="708"/>
        <end position="828"/>
    </location>
</feature>
<dbReference type="SMART" id="SM00233">
    <property type="entry name" value="PH"/>
    <property type="match status" value="1"/>
</dbReference>
<feature type="region of interest" description="Disordered" evidence="1">
    <location>
        <begin position="1070"/>
        <end position="1098"/>
    </location>
</feature>
<gene>
    <name evidence="3" type="ORF">AV274_4704</name>
</gene>
<organism evidence="3 4">
    <name type="scientific">Blastocystis sp. subtype 1 (strain ATCC 50177 / NandII)</name>
    <dbReference type="NCBI Taxonomy" id="478820"/>
    <lineage>
        <taxon>Eukaryota</taxon>
        <taxon>Sar</taxon>
        <taxon>Stramenopiles</taxon>
        <taxon>Bigyra</taxon>
        <taxon>Opalozoa</taxon>
        <taxon>Opalinata</taxon>
        <taxon>Blastocystidae</taxon>
        <taxon>Blastocystis</taxon>
    </lineage>
</organism>
<dbReference type="InterPro" id="IPR001849">
    <property type="entry name" value="PH_domain"/>
</dbReference>
<protein>
    <submittedName>
        <fullName evidence="3">Dek1-calpain-like protein</fullName>
    </submittedName>
</protein>
<dbReference type="PANTHER" id="PTHR45615">
    <property type="entry name" value="MYOSIN HEAVY CHAIN, NON-MUSCLE"/>
    <property type="match status" value="1"/>
</dbReference>
<dbReference type="Gene3D" id="2.30.29.30">
    <property type="entry name" value="Pleckstrin-homology domain (PH domain)/Phosphotyrosine-binding domain (PTB)"/>
    <property type="match status" value="1"/>
</dbReference>
<feature type="region of interest" description="Disordered" evidence="1">
    <location>
        <begin position="690"/>
        <end position="1056"/>
    </location>
</feature>